<proteinExistence type="predicted"/>
<feature type="domain" description="BEN" evidence="4">
    <location>
        <begin position="678"/>
        <end position="776"/>
    </location>
</feature>
<dbReference type="Ensembl" id="ENSSSCT00000070421.2">
    <property type="protein sequence ID" value="ENSSSCP00000078776.1"/>
    <property type="gene ID" value="ENSSSCG00000041054.2"/>
</dbReference>
<evidence type="ECO:0000256" key="2">
    <source>
        <dbReference type="ARBA" id="ARBA00023242"/>
    </source>
</evidence>
<name>A0A8W4FH65_PIG</name>
<feature type="region of interest" description="Disordered" evidence="3">
    <location>
        <begin position="777"/>
        <end position="802"/>
    </location>
</feature>
<reference evidence="5" key="3">
    <citation type="submission" date="2025-09" db="UniProtKB">
        <authorList>
            <consortium name="Ensembl"/>
        </authorList>
    </citation>
    <scope>IDENTIFICATION</scope>
</reference>
<feature type="domain" description="BEN" evidence="4">
    <location>
        <begin position="497"/>
        <end position="598"/>
    </location>
</feature>
<feature type="compositionally biased region" description="Basic and acidic residues" evidence="3">
    <location>
        <begin position="616"/>
        <end position="625"/>
    </location>
</feature>
<dbReference type="GO" id="GO:0003677">
    <property type="term" value="F:DNA binding"/>
    <property type="evidence" value="ECO:0007669"/>
    <property type="project" value="InterPro"/>
</dbReference>
<dbReference type="Proteomes" id="UP000008227">
    <property type="component" value="Chromosome X"/>
</dbReference>
<comment type="subcellular location">
    <subcellularLocation>
        <location evidence="1">Nucleus</location>
    </subcellularLocation>
</comment>
<accession>A0A8W4FH65</accession>
<evidence type="ECO:0000313" key="5">
    <source>
        <dbReference type="Ensembl" id="ENSSSCP00000078776.1"/>
    </source>
</evidence>
<evidence type="ECO:0000256" key="1">
    <source>
        <dbReference type="ARBA" id="ARBA00004123"/>
    </source>
</evidence>
<reference evidence="5" key="2">
    <citation type="submission" date="2025-08" db="UniProtKB">
        <authorList>
            <consortium name="Ensembl"/>
        </authorList>
    </citation>
    <scope>IDENTIFICATION</scope>
</reference>
<dbReference type="InterPro" id="IPR018379">
    <property type="entry name" value="BEN_domain"/>
</dbReference>
<dbReference type="PANTHER" id="PTHR47305:SF3">
    <property type="entry name" value="BEN DOMAIN-CONTAINING PROTEIN 2"/>
    <property type="match status" value="1"/>
</dbReference>
<dbReference type="SMART" id="SM01025">
    <property type="entry name" value="BEN"/>
    <property type="match status" value="2"/>
</dbReference>
<dbReference type="AlphaFoldDB" id="A0A8W4FH65"/>
<keyword evidence="2" id="KW-0539">Nucleus</keyword>
<dbReference type="PROSITE" id="PS51457">
    <property type="entry name" value="BEN"/>
    <property type="match status" value="2"/>
</dbReference>
<protein>
    <recommendedName>
        <fullName evidence="4">BEN domain-containing protein</fullName>
    </recommendedName>
</protein>
<feature type="region of interest" description="Disordered" evidence="3">
    <location>
        <begin position="600"/>
        <end position="654"/>
    </location>
</feature>
<dbReference type="GO" id="GO:0005634">
    <property type="term" value="C:nucleus"/>
    <property type="evidence" value="ECO:0007669"/>
    <property type="project" value="UniProtKB-SubCell"/>
</dbReference>
<dbReference type="GeneTree" id="ENSGT00940000163807"/>
<keyword evidence="6" id="KW-1185">Reference proteome</keyword>
<evidence type="ECO:0000313" key="6">
    <source>
        <dbReference type="Proteomes" id="UP000008227"/>
    </source>
</evidence>
<dbReference type="Pfam" id="PF10523">
    <property type="entry name" value="BEN"/>
    <property type="match status" value="1"/>
</dbReference>
<evidence type="ECO:0000256" key="3">
    <source>
        <dbReference type="SAM" id="MobiDB-lite"/>
    </source>
</evidence>
<reference evidence="5" key="1">
    <citation type="journal article" date="2020" name="Gigascience">
        <title>An improved pig reference genome sequence to enable pig genetics and genomics research.</title>
        <authorList>
            <person name="Warr A."/>
            <person name="Affara N."/>
            <person name="Aken B."/>
            <person name="Beiki H."/>
            <person name="Bickhart D.M."/>
            <person name="Billis K."/>
            <person name="Chow W."/>
            <person name="Eory L."/>
            <person name="Finlayson H.A."/>
            <person name="Flicek P."/>
            <person name="Giron C.G."/>
            <person name="Griffin D.K."/>
            <person name="Hall R."/>
            <person name="Hannum G."/>
            <person name="Hourlier T."/>
            <person name="Howe K."/>
            <person name="Hume D.A."/>
            <person name="Izuogu O."/>
            <person name="Kim K."/>
            <person name="Koren S."/>
            <person name="Liu H."/>
            <person name="Manchanda N."/>
            <person name="Martin F.J."/>
            <person name="Nonneman D.J."/>
            <person name="O'Connor R.E."/>
            <person name="Phillippy A.M."/>
            <person name="Rohrer G.A."/>
            <person name="Rosen B.D."/>
            <person name="Rund L.A."/>
            <person name="Sargent C.A."/>
            <person name="Schook L.B."/>
            <person name="Schroeder S.G."/>
            <person name="Schwartz A.S."/>
            <person name="Skinner B.M."/>
            <person name="Talbot R."/>
            <person name="Tseng E."/>
            <person name="Tuggle C.K."/>
            <person name="Watson M."/>
            <person name="Smith T.P.L."/>
            <person name="Archibald A.L."/>
        </authorList>
    </citation>
    <scope>NUCLEOTIDE SEQUENCE [LARGE SCALE GENOMIC DNA]</scope>
    <source>
        <strain evidence="5">Duroc</strain>
    </source>
</reference>
<organism evidence="5 6">
    <name type="scientific">Sus scrofa</name>
    <name type="common">Pig</name>
    <dbReference type="NCBI Taxonomy" id="9823"/>
    <lineage>
        <taxon>Eukaryota</taxon>
        <taxon>Metazoa</taxon>
        <taxon>Chordata</taxon>
        <taxon>Craniata</taxon>
        <taxon>Vertebrata</taxon>
        <taxon>Euteleostomi</taxon>
        <taxon>Mammalia</taxon>
        <taxon>Eutheria</taxon>
        <taxon>Laurasiatheria</taxon>
        <taxon>Artiodactyla</taxon>
        <taxon>Suina</taxon>
        <taxon>Suidae</taxon>
        <taxon>Sus</taxon>
    </lineage>
</organism>
<evidence type="ECO:0000259" key="4">
    <source>
        <dbReference type="PROSITE" id="PS51457"/>
    </source>
</evidence>
<dbReference type="PANTHER" id="PTHR47305">
    <property type="entry name" value="BEN DOMAIN-CONTAINING PROTEIN 2"/>
    <property type="match status" value="1"/>
</dbReference>
<sequence length="802" mass="87924">MSEEQDYIMITIEDDSDADDDVDIVIIEESDTEDTENTFSTDEILTVETDFQDDSDNSQQPSHLSYEVEDLAVLGDQAVSQMNRLATLKRYSPNSAEMEFIPLPKKGRLSVPGEDNMESNASEVFFNENHRNQLVEFQHHCQSLQELTENMKRQVNHLCGIVSQMQHSLEKSLLLNCGDCSPSLPEQRQESGDGTNPVGTSLQSAALPELQQPVLVESPPLPRIVSTYSLQPCTTPSSPFPVLALPSYFFSEGTESTNGVISSAEAAPAVPAAVLPQGEPSLADTAGTMNYSTIMENNSVGADTALPSLCIPPNFEMPGKAETGLGNSTKSMHYPTFLGSDSGRDTTSSSVFSPPNFALEKVILIEMPGKADTSMENSSQTMYYPALVGNGSGPDAASSRLSIPPNFESSTEMKSETTNYPTVMENDSGQDIDSETLFLTHGFALLPIEILVKAENCVENDPETMNDSKVLENVNSQDSSSSSFCIPSNFGYLGDPKRNVRILDIHLMTTQKKATPKHAACYLISILFSKEMLMSSSVGVTSQGRQPLDPNKMAAIREHLAAIFPNHDLRECGKDWQACISDINSLIGHLCSEAKRTTKTVHNNKEPPNRGAPKCADSHDKRDGDGGSQLPRRAAFSERGENENSQQNSSVLPEEIKELSTDNSTVSYETLEYFGNPWRNIWMPKSVLNTAKKKSRPELSARYLIQNLFTEEVLIKSNIFGSLGRGMCACSANKINALREFLQDIYPTCDLSEAGYDWKLCVTAINSCIRSLRYDFKKSTPKSQPPPAATLSTESDTRMSAI</sequence>